<gene>
    <name evidence="4" type="ORF">LZ518_12970</name>
</gene>
<comment type="caution">
    <text evidence="4">The sequence shown here is derived from an EMBL/GenBank/DDBJ whole genome shotgun (WGS) entry which is preliminary data.</text>
</comment>
<feature type="region of interest" description="Disordered" evidence="2">
    <location>
        <begin position="45"/>
        <end position="66"/>
    </location>
</feature>
<feature type="region of interest" description="Disordered" evidence="2">
    <location>
        <begin position="119"/>
        <end position="154"/>
    </location>
</feature>
<dbReference type="Pfam" id="PF13174">
    <property type="entry name" value="TPR_6"/>
    <property type="match status" value="1"/>
</dbReference>
<name>A0ABT0SD81_9SPHN</name>
<evidence type="ECO:0000256" key="3">
    <source>
        <dbReference type="SAM" id="SignalP"/>
    </source>
</evidence>
<evidence type="ECO:0000256" key="1">
    <source>
        <dbReference type="SAM" id="Coils"/>
    </source>
</evidence>
<evidence type="ECO:0000313" key="4">
    <source>
        <dbReference type="EMBL" id="MCL6742041.1"/>
    </source>
</evidence>
<dbReference type="Gene3D" id="1.25.40.10">
    <property type="entry name" value="Tetratricopeptide repeat domain"/>
    <property type="match status" value="1"/>
</dbReference>
<dbReference type="EMBL" id="JAMGBB010000001">
    <property type="protein sequence ID" value="MCL6742041.1"/>
    <property type="molecule type" value="Genomic_DNA"/>
</dbReference>
<dbReference type="InterPro" id="IPR019734">
    <property type="entry name" value="TPR_rpt"/>
</dbReference>
<proteinExistence type="predicted"/>
<dbReference type="Pfam" id="PF13432">
    <property type="entry name" value="TPR_16"/>
    <property type="match status" value="1"/>
</dbReference>
<dbReference type="Proteomes" id="UP001165383">
    <property type="component" value="Unassembled WGS sequence"/>
</dbReference>
<dbReference type="RefSeq" id="WP_249916393.1">
    <property type="nucleotide sequence ID" value="NZ_JAMGBB010000001.1"/>
</dbReference>
<dbReference type="SUPFAM" id="SSF48452">
    <property type="entry name" value="TPR-like"/>
    <property type="match status" value="1"/>
</dbReference>
<feature type="signal peptide" evidence="3">
    <location>
        <begin position="1"/>
        <end position="22"/>
    </location>
</feature>
<reference evidence="4" key="1">
    <citation type="submission" date="2022-05" db="EMBL/GenBank/DDBJ databases">
        <authorList>
            <person name="Jo J.-H."/>
            <person name="Im W.-T."/>
        </authorList>
    </citation>
    <scope>NUCLEOTIDE SEQUENCE</scope>
    <source>
        <strain evidence="4">RB56-2</strain>
    </source>
</reference>
<protein>
    <submittedName>
        <fullName evidence="4">Tetratricopeptide repeat protein</fullName>
    </submittedName>
</protein>
<evidence type="ECO:0000313" key="5">
    <source>
        <dbReference type="Proteomes" id="UP001165383"/>
    </source>
</evidence>
<organism evidence="4 5">
    <name type="scientific">Sphingomonas brevis</name>
    <dbReference type="NCBI Taxonomy" id="2908206"/>
    <lineage>
        <taxon>Bacteria</taxon>
        <taxon>Pseudomonadati</taxon>
        <taxon>Pseudomonadota</taxon>
        <taxon>Alphaproteobacteria</taxon>
        <taxon>Sphingomonadales</taxon>
        <taxon>Sphingomonadaceae</taxon>
        <taxon>Sphingomonas</taxon>
    </lineage>
</organism>
<keyword evidence="3" id="KW-0732">Signal</keyword>
<feature type="chain" id="PRO_5045523713" evidence="3">
    <location>
        <begin position="23"/>
        <end position="297"/>
    </location>
</feature>
<sequence length="297" mass="32277">MRFRSTLLLLAASAIALTPAAAQRRPATPEQRIDRLERQVRQVQKQVFPKGQPADTAGFSDDPAATQDSVTNLNGRLDAVERQLADILRQSEENGNRVAQMEAEVARLRADQDRRLRALETAPADNRDASEQSGQGDQAEAAPPPSRPKVENGPAKLQPVATATDAGLDPAEAAYDEGYQLWTAGKYDAAIKSLQAFTKKYPDHRRASWAYNLAGRAQLDKGQPRAAAETLLANYRRDPKGERAQDSLFYLGQSLVKLGQPGQACKAYAELEEVYGASLRAPLKTALPGAKAEARCS</sequence>
<dbReference type="InterPro" id="IPR011990">
    <property type="entry name" value="TPR-like_helical_dom_sf"/>
</dbReference>
<feature type="coiled-coil region" evidence="1">
    <location>
        <begin position="70"/>
        <end position="111"/>
    </location>
</feature>
<evidence type="ECO:0000256" key="2">
    <source>
        <dbReference type="SAM" id="MobiDB-lite"/>
    </source>
</evidence>
<keyword evidence="1" id="KW-0175">Coiled coil</keyword>
<accession>A0ABT0SD81</accession>
<keyword evidence="5" id="KW-1185">Reference proteome</keyword>